<feature type="transmembrane region" description="Helical" evidence="1">
    <location>
        <begin position="150"/>
        <end position="168"/>
    </location>
</feature>
<evidence type="ECO:0000313" key="3">
    <source>
        <dbReference type="Proteomes" id="UP000264120"/>
    </source>
</evidence>
<dbReference type="PANTHER" id="PTHR43044">
    <property type="match status" value="1"/>
</dbReference>
<evidence type="ECO:0000313" key="2">
    <source>
        <dbReference type="EMBL" id="AXY23514.1"/>
    </source>
</evidence>
<keyword evidence="1" id="KW-0812">Transmembrane</keyword>
<feature type="transmembrane region" description="Helical" evidence="1">
    <location>
        <begin position="50"/>
        <end position="71"/>
    </location>
</feature>
<keyword evidence="3" id="KW-1185">Reference proteome</keyword>
<feature type="transmembrane region" description="Helical" evidence="1">
    <location>
        <begin position="114"/>
        <end position="138"/>
    </location>
</feature>
<keyword evidence="1" id="KW-0472">Membrane</keyword>
<keyword evidence="1" id="KW-1133">Transmembrane helix</keyword>
<gene>
    <name evidence="2" type="ORF">CD178_02768</name>
</gene>
<evidence type="ECO:0000256" key="1">
    <source>
        <dbReference type="SAM" id="Phobius"/>
    </source>
</evidence>
<accession>A0A347WF71</accession>
<dbReference type="KEGG" id="ksc:CD178_02768"/>
<feature type="transmembrane region" description="Helical" evidence="1">
    <location>
        <begin position="12"/>
        <end position="30"/>
    </location>
</feature>
<reference evidence="2 3" key="1">
    <citation type="submission" date="2017-08" db="EMBL/GenBank/DDBJ databases">
        <title>Complete genome sequence of Gluconacetobacter saccharivorans CV1 isolated from Fermented Vinegar.</title>
        <authorList>
            <person name="Kim S.-Y."/>
        </authorList>
    </citation>
    <scope>NUCLEOTIDE SEQUENCE [LARGE SCALE GENOMIC DNA]</scope>
    <source>
        <strain evidence="2 3">CV1</strain>
    </source>
</reference>
<feature type="transmembrane region" description="Helical" evidence="1">
    <location>
        <begin position="219"/>
        <end position="237"/>
    </location>
</feature>
<proteinExistence type="predicted"/>
<sequence>MGDILRPALRAGIATLPLGIPALAGVLWGARHLYPWVQPGGGARITNGFYLNVPFAMGRVVAYVLVWGWLGTVCLRGRDVGRTAPVGLIALAFTSGFAAIDLTESLDPHFSSSAYGLIAAAGSVLLAFAVGVLMEGMWARGQDLRDLARLLLGLTVLWAYLDFMQFLIVWQSNLPVEAAWYAPRLRGAWGGVALTIVALHFLLPFAVLVLSPLQARRPAIMLAAGLLTGMEILRNLWLVLPTWTQPVPLAGVGLSLIFFGGGSALLVLRHRNRESVLSCSVQPGDAHV</sequence>
<dbReference type="EMBL" id="CP023036">
    <property type="protein sequence ID" value="AXY23514.1"/>
    <property type="molecule type" value="Genomic_DNA"/>
</dbReference>
<dbReference type="AlphaFoldDB" id="A0A347WF71"/>
<dbReference type="Proteomes" id="UP000264120">
    <property type="component" value="Chromosome"/>
</dbReference>
<feature type="transmembrane region" description="Helical" evidence="1">
    <location>
        <begin position="249"/>
        <end position="268"/>
    </location>
</feature>
<name>A0A347WF71_9PROT</name>
<feature type="transmembrane region" description="Helical" evidence="1">
    <location>
        <begin position="188"/>
        <end position="210"/>
    </location>
</feature>
<dbReference type="PANTHER" id="PTHR43044:SF1">
    <property type="entry name" value="QUINOL:CYTOCHROME C OXIDOREDUCTASE QUINONE-BINDING SUBUNIT 2"/>
    <property type="match status" value="1"/>
</dbReference>
<feature type="transmembrane region" description="Helical" evidence="1">
    <location>
        <begin position="83"/>
        <end position="102"/>
    </location>
</feature>
<organism evidence="2 3">
    <name type="scientific">Komagataeibacter saccharivorans</name>
    <dbReference type="NCBI Taxonomy" id="265959"/>
    <lineage>
        <taxon>Bacteria</taxon>
        <taxon>Pseudomonadati</taxon>
        <taxon>Pseudomonadota</taxon>
        <taxon>Alphaproteobacteria</taxon>
        <taxon>Acetobacterales</taxon>
        <taxon>Acetobacteraceae</taxon>
        <taxon>Komagataeibacter</taxon>
    </lineage>
</organism>
<protein>
    <submittedName>
        <fullName evidence="2">Uncharacterized protein</fullName>
    </submittedName>
</protein>